<dbReference type="Proteomes" id="UP000838412">
    <property type="component" value="Chromosome 2"/>
</dbReference>
<name>A0A8K0EHQ0_BRALA</name>
<evidence type="ECO:0000313" key="1">
    <source>
        <dbReference type="EMBL" id="CAH1253629.1"/>
    </source>
</evidence>
<sequence length="80" mass="8699">MFAWDNLPPVPPHRKVFHRDYSQDLLPGSRRGEAMTLAGDMWCGPARRTPLALAVLLLGCAVVTMGQQLVEGPLSGILSD</sequence>
<organism evidence="1 2">
    <name type="scientific">Branchiostoma lanceolatum</name>
    <name type="common">Common lancelet</name>
    <name type="synonym">Amphioxus lanceolatum</name>
    <dbReference type="NCBI Taxonomy" id="7740"/>
    <lineage>
        <taxon>Eukaryota</taxon>
        <taxon>Metazoa</taxon>
        <taxon>Chordata</taxon>
        <taxon>Cephalochordata</taxon>
        <taxon>Leptocardii</taxon>
        <taxon>Amphioxiformes</taxon>
        <taxon>Branchiostomatidae</taxon>
        <taxon>Branchiostoma</taxon>
    </lineage>
</organism>
<keyword evidence="2" id="KW-1185">Reference proteome</keyword>
<evidence type="ECO:0000313" key="2">
    <source>
        <dbReference type="Proteomes" id="UP000838412"/>
    </source>
</evidence>
<reference evidence="1" key="1">
    <citation type="submission" date="2022-01" db="EMBL/GenBank/DDBJ databases">
        <authorList>
            <person name="Braso-Vives M."/>
        </authorList>
    </citation>
    <scope>NUCLEOTIDE SEQUENCE</scope>
</reference>
<dbReference type="AlphaFoldDB" id="A0A8K0EHQ0"/>
<dbReference type="EMBL" id="OV696687">
    <property type="protein sequence ID" value="CAH1253629.1"/>
    <property type="molecule type" value="Genomic_DNA"/>
</dbReference>
<dbReference type="OrthoDB" id="10681844at2759"/>
<protein>
    <submittedName>
        <fullName evidence="1">Hypp1208 protein</fullName>
    </submittedName>
</protein>
<accession>A0A8K0EHQ0</accession>
<proteinExistence type="predicted"/>
<gene>
    <name evidence="1" type="primary">Hypp1208</name>
    <name evidence="1" type="ORF">BLAG_LOCUS13331</name>
</gene>